<dbReference type="PANTHER" id="PTHR41913:SF1">
    <property type="entry name" value="DUF1684 DOMAIN-CONTAINING PROTEIN"/>
    <property type="match status" value="1"/>
</dbReference>
<reference evidence="2" key="1">
    <citation type="journal article" date="2019" name="Int. J. Syst. Evol. Microbiol.">
        <title>The Global Catalogue of Microorganisms (GCM) 10K type strain sequencing project: providing services to taxonomists for standard genome sequencing and annotation.</title>
        <authorList>
            <consortium name="The Broad Institute Genomics Platform"/>
            <consortium name="The Broad Institute Genome Sequencing Center for Infectious Disease"/>
            <person name="Wu L."/>
            <person name="Ma J."/>
        </authorList>
    </citation>
    <scope>NUCLEOTIDE SEQUENCE [LARGE SCALE GENOMIC DNA]</scope>
    <source>
        <strain evidence="2">CGMCC 4.7241</strain>
    </source>
</reference>
<accession>A0ABV7YAI3</accession>
<dbReference type="PANTHER" id="PTHR41913">
    <property type="entry name" value="DUF1684 DOMAIN-CONTAINING PROTEIN"/>
    <property type="match status" value="1"/>
</dbReference>
<sequence length="260" mass="28021">MTGLAVVTSWDAWRAERDRSLREEYGWLSIVGFDWLGSDVRGVSGLPGLWSVRSGAAWVTADRSDGLTYEGEPIDGTFGATVSEAGSLLWLRHGRRLVELVLRGGRYAVRQRDPSAHTRLGFAGVPTFAPRSEWVVPGLFTPYPQPLAIEVATARSDLRQQVRAVGIVRFSLAGTEYELVATAGRGGAVTLTFHDETNGVDTAPWRAVSVGAPGPDGVVSIDFNRTTNLPFAFTPYGTCPAPIEGNRLLLPVTAGEQAPR</sequence>
<evidence type="ECO:0000313" key="2">
    <source>
        <dbReference type="Proteomes" id="UP001595699"/>
    </source>
</evidence>
<dbReference type="Pfam" id="PF07920">
    <property type="entry name" value="DUF1684"/>
    <property type="match status" value="1"/>
</dbReference>
<evidence type="ECO:0000313" key="1">
    <source>
        <dbReference type="EMBL" id="MFC3761917.1"/>
    </source>
</evidence>
<dbReference type="RefSeq" id="WP_205121373.1">
    <property type="nucleotide sequence ID" value="NZ_JAFBCM010000001.1"/>
</dbReference>
<comment type="caution">
    <text evidence="1">The sequence shown here is derived from an EMBL/GenBank/DDBJ whole genome shotgun (WGS) entry which is preliminary data.</text>
</comment>
<dbReference type="EMBL" id="JBHRZH010000011">
    <property type="protein sequence ID" value="MFC3761917.1"/>
    <property type="molecule type" value="Genomic_DNA"/>
</dbReference>
<organism evidence="1 2">
    <name type="scientific">Tenggerimyces flavus</name>
    <dbReference type="NCBI Taxonomy" id="1708749"/>
    <lineage>
        <taxon>Bacteria</taxon>
        <taxon>Bacillati</taxon>
        <taxon>Actinomycetota</taxon>
        <taxon>Actinomycetes</taxon>
        <taxon>Propionibacteriales</taxon>
        <taxon>Nocardioidaceae</taxon>
        <taxon>Tenggerimyces</taxon>
    </lineage>
</organism>
<keyword evidence="2" id="KW-1185">Reference proteome</keyword>
<proteinExistence type="predicted"/>
<gene>
    <name evidence="1" type="ORF">ACFOUW_13835</name>
</gene>
<dbReference type="InterPro" id="IPR012467">
    <property type="entry name" value="DUF1684"/>
</dbReference>
<name>A0ABV7YAI3_9ACTN</name>
<protein>
    <submittedName>
        <fullName evidence="1">DUF1684 domain-containing protein</fullName>
    </submittedName>
</protein>
<dbReference type="Proteomes" id="UP001595699">
    <property type="component" value="Unassembled WGS sequence"/>
</dbReference>